<sequence length="379" mass="40944">MNGLFKRVKFAAAALLAVTVAAPTTAADQAKDNKSVLMVISSHGKDGGETAPGYEFDEFSAAFLVFQENGLTIDVASPKGGKAEADKFDPKAPLNAKVLEDEAIMAKLDNSLPLADINPDAYEAIFIVGGKGAMFDFHNDTNLQNIIRDIYVDGGTVSAVCHGPAAFVNVTLPDGTHLLAGKKVNGFTNVEEKLFGKKWAKEFEFLLEDELMKRGGLFQSSPMMLSHVAEDGRLITGQNPTSTVHVAEAVVRSLGIEPVDRVKETDEVTLALVQNIMDNGISAASAYTEDKSKFNGQLISMYGYYYSMVAEKDEDITLAIDIMSLETDVSAHPTLRLQMAQSWLKLGEKKMALSVANSILDTNPDHEGASRFIQSLNAE</sequence>
<evidence type="ECO:0000313" key="7">
    <source>
        <dbReference type="Proteomes" id="UP000630923"/>
    </source>
</evidence>
<name>A0A919ARZ1_9PROT</name>
<dbReference type="SUPFAM" id="SSF52317">
    <property type="entry name" value="Class I glutamine amidotransferase-like"/>
    <property type="match status" value="1"/>
</dbReference>
<gene>
    <name evidence="6" type="ORF">GCM10017044_18520</name>
</gene>
<dbReference type="EMBL" id="BNCI01000002">
    <property type="protein sequence ID" value="GHF24201.1"/>
    <property type="molecule type" value="Genomic_DNA"/>
</dbReference>
<dbReference type="PANTHER" id="PTHR48094:SF11">
    <property type="entry name" value="GLUTATHIONE-INDEPENDENT GLYOXALASE HSP31-RELATED"/>
    <property type="match status" value="1"/>
</dbReference>
<keyword evidence="1" id="KW-0346">Stress response</keyword>
<reference evidence="6" key="2">
    <citation type="submission" date="2020-09" db="EMBL/GenBank/DDBJ databases">
        <authorList>
            <person name="Sun Q."/>
            <person name="Kim S."/>
        </authorList>
    </citation>
    <scope>NUCLEOTIDE SEQUENCE</scope>
    <source>
        <strain evidence="6">KCTC 42590</strain>
    </source>
</reference>
<dbReference type="CDD" id="cd03141">
    <property type="entry name" value="GATase1_Hsp31_like"/>
    <property type="match status" value="1"/>
</dbReference>
<feature type="chain" id="PRO_5037824163" description="DJ-1/PfpI domain-containing protein" evidence="4">
    <location>
        <begin position="27"/>
        <end position="379"/>
    </location>
</feature>
<evidence type="ECO:0000259" key="5">
    <source>
        <dbReference type="Pfam" id="PF01965"/>
    </source>
</evidence>
<dbReference type="GO" id="GO:0005737">
    <property type="term" value="C:cytoplasm"/>
    <property type="evidence" value="ECO:0007669"/>
    <property type="project" value="TreeGrafter"/>
</dbReference>
<dbReference type="AlphaFoldDB" id="A0A919ARZ1"/>
<dbReference type="Pfam" id="PF01965">
    <property type="entry name" value="DJ-1_PfpI"/>
    <property type="match status" value="1"/>
</dbReference>
<dbReference type="InterPro" id="IPR050325">
    <property type="entry name" value="Prot/Nucl_acid_deglycase"/>
</dbReference>
<evidence type="ECO:0000256" key="2">
    <source>
        <dbReference type="ARBA" id="ARBA00023239"/>
    </source>
</evidence>
<dbReference type="RefSeq" id="WP_191252239.1">
    <property type="nucleotide sequence ID" value="NZ_BNCI01000002.1"/>
</dbReference>
<dbReference type="InterPro" id="IPR002818">
    <property type="entry name" value="DJ-1/PfpI"/>
</dbReference>
<feature type="domain" description="DJ-1/PfpI" evidence="5">
    <location>
        <begin position="52"/>
        <end position="251"/>
    </location>
</feature>
<protein>
    <recommendedName>
        <fullName evidence="5">DJ-1/PfpI domain-containing protein</fullName>
    </recommendedName>
</protein>
<dbReference type="Proteomes" id="UP000630923">
    <property type="component" value="Unassembled WGS sequence"/>
</dbReference>
<evidence type="ECO:0000256" key="3">
    <source>
        <dbReference type="ARBA" id="ARBA00038493"/>
    </source>
</evidence>
<dbReference type="PANTHER" id="PTHR48094">
    <property type="entry name" value="PROTEIN/NUCLEIC ACID DEGLYCASE DJ-1-RELATED"/>
    <property type="match status" value="1"/>
</dbReference>
<dbReference type="GO" id="GO:0019172">
    <property type="term" value="F:glyoxalase III activity"/>
    <property type="evidence" value="ECO:0007669"/>
    <property type="project" value="TreeGrafter"/>
</dbReference>
<evidence type="ECO:0000313" key="6">
    <source>
        <dbReference type="EMBL" id="GHF24201.1"/>
    </source>
</evidence>
<dbReference type="Gene3D" id="3.40.50.880">
    <property type="match status" value="1"/>
</dbReference>
<accession>A0A919ARZ1</accession>
<evidence type="ECO:0000256" key="1">
    <source>
        <dbReference type="ARBA" id="ARBA00023016"/>
    </source>
</evidence>
<evidence type="ECO:0000256" key="4">
    <source>
        <dbReference type="SAM" id="SignalP"/>
    </source>
</evidence>
<feature type="signal peptide" evidence="4">
    <location>
        <begin position="1"/>
        <end position="26"/>
    </location>
</feature>
<comment type="caution">
    <text evidence="6">The sequence shown here is derived from an EMBL/GenBank/DDBJ whole genome shotgun (WGS) entry which is preliminary data.</text>
</comment>
<proteinExistence type="inferred from homology"/>
<keyword evidence="7" id="KW-1185">Reference proteome</keyword>
<reference evidence="6" key="1">
    <citation type="journal article" date="2014" name="Int. J. Syst. Evol. Microbiol.">
        <title>Complete genome sequence of Corynebacterium casei LMG S-19264T (=DSM 44701T), isolated from a smear-ripened cheese.</title>
        <authorList>
            <consortium name="US DOE Joint Genome Institute (JGI-PGF)"/>
            <person name="Walter F."/>
            <person name="Albersmeier A."/>
            <person name="Kalinowski J."/>
            <person name="Ruckert C."/>
        </authorList>
    </citation>
    <scope>NUCLEOTIDE SEQUENCE</scope>
    <source>
        <strain evidence="6">KCTC 42590</strain>
    </source>
</reference>
<keyword evidence="4" id="KW-0732">Signal</keyword>
<dbReference type="InterPro" id="IPR029062">
    <property type="entry name" value="Class_I_gatase-like"/>
</dbReference>
<dbReference type="GO" id="GO:0019243">
    <property type="term" value="P:methylglyoxal catabolic process to D-lactate via S-lactoyl-glutathione"/>
    <property type="evidence" value="ECO:0007669"/>
    <property type="project" value="TreeGrafter"/>
</dbReference>
<organism evidence="6 7">
    <name type="scientific">Kordiimonas sediminis</name>
    <dbReference type="NCBI Taxonomy" id="1735581"/>
    <lineage>
        <taxon>Bacteria</taxon>
        <taxon>Pseudomonadati</taxon>
        <taxon>Pseudomonadota</taxon>
        <taxon>Alphaproteobacteria</taxon>
        <taxon>Kordiimonadales</taxon>
        <taxon>Kordiimonadaceae</taxon>
        <taxon>Kordiimonas</taxon>
    </lineage>
</organism>
<keyword evidence="2" id="KW-0456">Lyase</keyword>
<comment type="similarity">
    <text evidence="3">Belongs to the peptidase C56 family. HSP31-like subfamily.</text>
</comment>